<dbReference type="EMBL" id="JABANM010030748">
    <property type="protein sequence ID" value="KAF4705735.1"/>
    <property type="molecule type" value="Genomic_DNA"/>
</dbReference>
<organism evidence="3 5">
    <name type="scientific">Perkinsus olseni</name>
    <name type="common">Perkinsus atlanticus</name>
    <dbReference type="NCBI Taxonomy" id="32597"/>
    <lineage>
        <taxon>Eukaryota</taxon>
        <taxon>Sar</taxon>
        <taxon>Alveolata</taxon>
        <taxon>Perkinsozoa</taxon>
        <taxon>Perkinsea</taxon>
        <taxon>Perkinsida</taxon>
        <taxon>Perkinsidae</taxon>
        <taxon>Perkinsus</taxon>
    </lineage>
</organism>
<accession>A0A7J6QBF4</accession>
<keyword evidence="4" id="KW-1185">Reference proteome</keyword>
<dbReference type="AlphaFoldDB" id="A0A7J6QBF4"/>
<evidence type="ECO:0000313" key="3">
    <source>
        <dbReference type="EMBL" id="KAF4705735.1"/>
    </source>
</evidence>
<dbReference type="EMBL" id="JABANO010036951">
    <property type="protein sequence ID" value="KAF4700951.1"/>
    <property type="molecule type" value="Genomic_DNA"/>
</dbReference>
<feature type="non-terminal residue" evidence="3">
    <location>
        <position position="1"/>
    </location>
</feature>
<gene>
    <name evidence="3" type="ORF">FOZ62_029100</name>
    <name evidence="2" type="ORF">FOZ63_030874</name>
</gene>
<feature type="compositionally biased region" description="Basic and acidic residues" evidence="1">
    <location>
        <begin position="8"/>
        <end position="25"/>
    </location>
</feature>
<protein>
    <submittedName>
        <fullName evidence="3">Uncharacterized protein</fullName>
    </submittedName>
</protein>
<comment type="caution">
    <text evidence="3">The sequence shown here is derived from an EMBL/GenBank/DDBJ whole genome shotgun (WGS) entry which is preliminary data.</text>
</comment>
<dbReference type="Proteomes" id="UP000553632">
    <property type="component" value="Unassembled WGS sequence"/>
</dbReference>
<evidence type="ECO:0000313" key="4">
    <source>
        <dbReference type="Proteomes" id="UP000553632"/>
    </source>
</evidence>
<evidence type="ECO:0000313" key="5">
    <source>
        <dbReference type="Proteomes" id="UP000574390"/>
    </source>
</evidence>
<evidence type="ECO:0000313" key="2">
    <source>
        <dbReference type="EMBL" id="KAF4700951.1"/>
    </source>
</evidence>
<proteinExistence type="predicted"/>
<dbReference type="Proteomes" id="UP000574390">
    <property type="component" value="Unassembled WGS sequence"/>
</dbReference>
<feature type="region of interest" description="Disordered" evidence="1">
    <location>
        <begin position="1"/>
        <end position="25"/>
    </location>
</feature>
<reference evidence="4 5" key="1">
    <citation type="submission" date="2020-04" db="EMBL/GenBank/DDBJ databases">
        <title>Perkinsus olseni comparative genomics.</title>
        <authorList>
            <person name="Bogema D.R."/>
        </authorList>
    </citation>
    <scope>NUCLEOTIDE SEQUENCE [LARGE SCALE GENOMIC DNA]</scope>
    <source>
        <strain evidence="3">ATCC PRA-205</strain>
        <strain evidence="2 4">ATCC PRA-207</strain>
    </source>
</reference>
<sequence>MSNKRKNTGIEESRRKRQRGDGKPRFLEEPEVYVKGGLRFVKPYNIPANQIRVSMLCKKTMVGQDIARHMYCWVRSFVEALKSSGKAEFMAQPPEYYENAIKEGKITIDF</sequence>
<evidence type="ECO:0000256" key="1">
    <source>
        <dbReference type="SAM" id="MobiDB-lite"/>
    </source>
</evidence>
<name>A0A7J6QBF4_PEROL</name>